<protein>
    <submittedName>
        <fullName evidence="2">Uncharacterized protein</fullName>
    </submittedName>
</protein>
<evidence type="ECO:0000256" key="1">
    <source>
        <dbReference type="SAM" id="MobiDB-lite"/>
    </source>
</evidence>
<dbReference type="Proteomes" id="UP001341281">
    <property type="component" value="Chromosome 05"/>
</dbReference>
<sequence>MTRVTEHAYHLFERMPEPVEDCTFRWELGEGWRWKVGSEVNRQRQGARVPPPLSAAPTPVAPGRVCMLARRTARAGARQRPPKKLGVPWPRQRTGGGQHTGTLPCVLFWSVYRSGPDDVAGGGRVADVTIHWRGNERDAILIGTFRRYRHTPKDRWGRFKDGKTRDSIEFSRRRGGEESGLNRIHCRQIVLLCCFH</sequence>
<organism evidence="2 3">
    <name type="scientific">Paspalum notatum var. saurae</name>
    <dbReference type="NCBI Taxonomy" id="547442"/>
    <lineage>
        <taxon>Eukaryota</taxon>
        <taxon>Viridiplantae</taxon>
        <taxon>Streptophyta</taxon>
        <taxon>Embryophyta</taxon>
        <taxon>Tracheophyta</taxon>
        <taxon>Spermatophyta</taxon>
        <taxon>Magnoliopsida</taxon>
        <taxon>Liliopsida</taxon>
        <taxon>Poales</taxon>
        <taxon>Poaceae</taxon>
        <taxon>PACMAD clade</taxon>
        <taxon>Panicoideae</taxon>
        <taxon>Andropogonodae</taxon>
        <taxon>Paspaleae</taxon>
        <taxon>Paspalinae</taxon>
        <taxon>Paspalum</taxon>
    </lineage>
</organism>
<gene>
    <name evidence="2" type="ORF">U9M48_022707</name>
</gene>
<proteinExistence type="predicted"/>
<evidence type="ECO:0000313" key="3">
    <source>
        <dbReference type="Proteomes" id="UP001341281"/>
    </source>
</evidence>
<accession>A0AAQ3TNP2</accession>
<dbReference type="AlphaFoldDB" id="A0AAQ3TNP2"/>
<feature type="region of interest" description="Disordered" evidence="1">
    <location>
        <begin position="72"/>
        <end position="96"/>
    </location>
</feature>
<evidence type="ECO:0000313" key="2">
    <source>
        <dbReference type="EMBL" id="WVZ74537.1"/>
    </source>
</evidence>
<reference evidence="2 3" key="1">
    <citation type="submission" date="2024-02" db="EMBL/GenBank/DDBJ databases">
        <title>High-quality chromosome-scale genome assembly of Pensacola bahiagrass (Paspalum notatum Flugge var. saurae).</title>
        <authorList>
            <person name="Vega J.M."/>
            <person name="Podio M."/>
            <person name="Orjuela J."/>
            <person name="Siena L.A."/>
            <person name="Pessino S.C."/>
            <person name="Combes M.C."/>
            <person name="Mariac C."/>
            <person name="Albertini E."/>
            <person name="Pupilli F."/>
            <person name="Ortiz J.P.A."/>
            <person name="Leblanc O."/>
        </authorList>
    </citation>
    <scope>NUCLEOTIDE SEQUENCE [LARGE SCALE GENOMIC DNA]</scope>
    <source>
        <strain evidence="2">R1</strain>
        <tissue evidence="2">Leaf</tissue>
    </source>
</reference>
<keyword evidence="3" id="KW-1185">Reference proteome</keyword>
<name>A0AAQ3TNP2_PASNO</name>
<dbReference type="EMBL" id="CP144749">
    <property type="protein sequence ID" value="WVZ74537.1"/>
    <property type="molecule type" value="Genomic_DNA"/>
</dbReference>